<sequence>MTKQLEMFAEYKERLRTLVGEEKAASIIVESLFLVCAGSNDVVQFLANPLNNRTSKGIANYSKFLMQSNSRIVQEIV</sequence>
<dbReference type="PANTHER" id="PTHR45642:SF95">
    <property type="entry name" value="GDSL-LIKE LIPASE_ACYLHYDROLASE FAMILY PROTEIN, EXPRESSED"/>
    <property type="match status" value="1"/>
</dbReference>
<name>A0A199USD9_ANACO</name>
<proteinExistence type="predicted"/>
<protein>
    <submittedName>
        <fullName evidence="1">GDSL esterase/lipase</fullName>
    </submittedName>
</protein>
<reference evidence="1 2" key="1">
    <citation type="journal article" date="2016" name="DNA Res.">
        <title>The draft genome of MD-2 pineapple using hybrid error correction of long reads.</title>
        <authorList>
            <person name="Redwan R.M."/>
            <person name="Saidin A."/>
            <person name="Kumar S.V."/>
        </authorList>
    </citation>
    <scope>NUCLEOTIDE SEQUENCE [LARGE SCALE GENOMIC DNA]</scope>
    <source>
        <strain evidence="2">cv. MD2</strain>
        <tissue evidence="1">Leaf</tissue>
    </source>
</reference>
<comment type="caution">
    <text evidence="1">The sequence shown here is derived from an EMBL/GenBank/DDBJ whole genome shotgun (WGS) entry which is preliminary data.</text>
</comment>
<dbReference type="STRING" id="4615.A0A199USD9"/>
<evidence type="ECO:0000313" key="1">
    <source>
        <dbReference type="EMBL" id="OAY67722.1"/>
    </source>
</evidence>
<dbReference type="EMBL" id="LSRQ01005343">
    <property type="protein sequence ID" value="OAY67722.1"/>
    <property type="molecule type" value="Genomic_DNA"/>
</dbReference>
<dbReference type="Proteomes" id="UP000092600">
    <property type="component" value="Unassembled WGS sequence"/>
</dbReference>
<evidence type="ECO:0000313" key="2">
    <source>
        <dbReference type="Proteomes" id="UP000092600"/>
    </source>
</evidence>
<organism evidence="1 2">
    <name type="scientific">Ananas comosus</name>
    <name type="common">Pineapple</name>
    <name type="synonym">Ananas ananas</name>
    <dbReference type="NCBI Taxonomy" id="4615"/>
    <lineage>
        <taxon>Eukaryota</taxon>
        <taxon>Viridiplantae</taxon>
        <taxon>Streptophyta</taxon>
        <taxon>Embryophyta</taxon>
        <taxon>Tracheophyta</taxon>
        <taxon>Spermatophyta</taxon>
        <taxon>Magnoliopsida</taxon>
        <taxon>Liliopsida</taxon>
        <taxon>Poales</taxon>
        <taxon>Bromeliaceae</taxon>
        <taxon>Bromelioideae</taxon>
        <taxon>Ananas</taxon>
    </lineage>
</organism>
<dbReference type="AlphaFoldDB" id="A0A199USD9"/>
<dbReference type="InterPro" id="IPR050592">
    <property type="entry name" value="GDSL_lipolytic_enzyme"/>
</dbReference>
<accession>A0A199USD9</accession>
<gene>
    <name evidence="1" type="ORF">ACMD2_18296</name>
</gene>
<dbReference type="PANTHER" id="PTHR45642">
    <property type="entry name" value="GDSL ESTERASE/LIPASE EXL3"/>
    <property type="match status" value="1"/>
</dbReference>